<evidence type="ECO:0008006" key="3">
    <source>
        <dbReference type="Google" id="ProtNLM"/>
    </source>
</evidence>
<accession>K7AA19</accession>
<gene>
    <name evidence="1" type="ORF">GPLA_1331</name>
</gene>
<organism evidence="1 2">
    <name type="scientific">Paraglaciecola polaris LMG 21857</name>
    <dbReference type="NCBI Taxonomy" id="1129793"/>
    <lineage>
        <taxon>Bacteria</taxon>
        <taxon>Pseudomonadati</taxon>
        <taxon>Pseudomonadota</taxon>
        <taxon>Gammaproteobacteria</taxon>
        <taxon>Alteromonadales</taxon>
        <taxon>Alteromonadaceae</taxon>
        <taxon>Paraglaciecola</taxon>
    </lineage>
</organism>
<proteinExistence type="predicted"/>
<sequence>MNSLKSGNGILHKVTFEIRKTFTVGLWVFLSCLSACSTNSQHTQQKRLTEQSNYSVVQATDNKPKYVTNYTASGKPYYHLKFVLDSENLLQVERYTLQEFEQNGGQFEVLLKKSAFPIQAPNCNSNLILRMPWVPPDVDLTLKYQLYQSILAVYLGHAEQVSVVLELNPYVQESQQGIELTQCNIFFRHANAKYVPHTESYH</sequence>
<evidence type="ECO:0000313" key="2">
    <source>
        <dbReference type="Proteomes" id="UP000006322"/>
    </source>
</evidence>
<dbReference type="Proteomes" id="UP000006322">
    <property type="component" value="Unassembled WGS sequence"/>
</dbReference>
<dbReference type="AlphaFoldDB" id="K7AA19"/>
<comment type="caution">
    <text evidence="1">The sequence shown here is derived from an EMBL/GenBank/DDBJ whole genome shotgun (WGS) entry which is preliminary data.</text>
</comment>
<name>K7AA19_9ALTE</name>
<dbReference type="STRING" id="1129793.GPLA_1331"/>
<protein>
    <recommendedName>
        <fullName evidence="3">Lipoprotein</fullName>
    </recommendedName>
</protein>
<evidence type="ECO:0000313" key="1">
    <source>
        <dbReference type="EMBL" id="GAC32245.1"/>
    </source>
</evidence>
<reference evidence="2" key="1">
    <citation type="journal article" date="2014" name="Environ. Microbiol.">
        <title>Comparative genomics of the marine bacterial genus Glaciecola reveals the high degree of genomic diversity and genomic characteristic for cold adaptation.</title>
        <authorList>
            <person name="Qin Q.L."/>
            <person name="Xie B.B."/>
            <person name="Yu Y."/>
            <person name="Shu Y.L."/>
            <person name="Rong J.C."/>
            <person name="Zhang Y.J."/>
            <person name="Zhao D.L."/>
            <person name="Chen X.L."/>
            <person name="Zhang X.Y."/>
            <person name="Chen B."/>
            <person name="Zhou B.C."/>
            <person name="Zhang Y.Z."/>
        </authorList>
    </citation>
    <scope>NUCLEOTIDE SEQUENCE [LARGE SCALE GENOMIC DNA]</scope>
    <source>
        <strain evidence="2">LMG 21857</strain>
    </source>
</reference>
<keyword evidence="2" id="KW-1185">Reference proteome</keyword>
<dbReference type="PROSITE" id="PS51257">
    <property type="entry name" value="PROKAR_LIPOPROTEIN"/>
    <property type="match status" value="1"/>
</dbReference>
<dbReference type="EMBL" id="BAER01000034">
    <property type="protein sequence ID" value="GAC32245.1"/>
    <property type="molecule type" value="Genomic_DNA"/>
</dbReference>